<accession>I3D0M8</accession>
<reference evidence="1 2" key="1">
    <citation type="journal article" date="2012" name="J. Bacteriol.">
        <title>Genome sequence of "Candidatus Nitrosopumilus salaria" BD31, an ammonia-oxidizing archaeon from the San Francisco Bay estuary.</title>
        <authorList>
            <person name="Mosier A.C."/>
            <person name="Allen E.E."/>
            <person name="Kim M."/>
            <person name="Ferriera S."/>
            <person name="Francis C.A."/>
        </authorList>
    </citation>
    <scope>NUCLEOTIDE SEQUENCE [LARGE SCALE GENOMIC DNA]</scope>
    <source>
        <strain evidence="1 2">BD31</strain>
    </source>
</reference>
<evidence type="ECO:0000313" key="1">
    <source>
        <dbReference type="EMBL" id="EIJ65271.1"/>
    </source>
</evidence>
<organism evidence="1 2">
    <name type="scientific">Candidatus Nitrosopumilus salarius BD31</name>
    <dbReference type="NCBI Taxonomy" id="859350"/>
    <lineage>
        <taxon>Archaea</taxon>
        <taxon>Nitrososphaerota</taxon>
        <taxon>Nitrososphaeria</taxon>
        <taxon>Nitrosopumilales</taxon>
        <taxon>Nitrosopumilaceae</taxon>
        <taxon>Nitrosopumilus</taxon>
    </lineage>
</organism>
<comment type="caution">
    <text evidence="1">The sequence shown here is derived from an EMBL/GenBank/DDBJ whole genome shotgun (WGS) entry which is preliminary data.</text>
</comment>
<keyword evidence="2" id="KW-1185">Reference proteome</keyword>
<protein>
    <recommendedName>
        <fullName evidence="3">Peptidase</fullName>
    </recommendedName>
</protein>
<gene>
    <name evidence="1" type="ORF">BD31_I1160</name>
</gene>
<dbReference type="PATRIC" id="fig|859350.6.peg.1677"/>
<name>I3D0M8_9ARCH</name>
<evidence type="ECO:0000313" key="2">
    <source>
        <dbReference type="Proteomes" id="UP000003423"/>
    </source>
</evidence>
<dbReference type="AlphaFoldDB" id="I3D0M8"/>
<dbReference type="EMBL" id="AEXL02000135">
    <property type="protein sequence ID" value="EIJ65271.1"/>
    <property type="molecule type" value="Genomic_DNA"/>
</dbReference>
<dbReference type="RefSeq" id="WP_008300977.1">
    <property type="nucleotide sequence ID" value="NZ_AEXL02000135.1"/>
</dbReference>
<proteinExistence type="predicted"/>
<sequence length="411" mass="44833">MDNSSTFKGTFEYAVTNQLNILDPNFIQTIKTIGDEIKIIVTNRLIDEKGIALSYSDLDEVGVITPTSSKSDILTNSGVISTSSPSFRFGQPVTFTLKDPDLNLKNDLIDIYYVINDPNSPNVDTVGKDGNILLEILIKDIRYKRCTVNGVEYGGLGDTGFTLVETGPSTGIFTGVFKMPSQMCDKSGTKLISTAGGSLDAKYHDSRDEFGNPNVFTLSRNKLTSSFSTQPTLSTTNISKPLSGDTESIILSGSITNHKRGMPLTITLTGPDGKIQSFGASLTNSGGYKTVFTINENSLTGTYKIKLSHAGFDVGTVSFMVMSPEIPNWVKTNAKSWSSSILSDSEFVDSVDYLIEKGIISLSPSDHSPISDRMVPAWLKNNAKWWSDDKISDQDFIKSIQFLIKKGIIRV</sequence>
<evidence type="ECO:0008006" key="3">
    <source>
        <dbReference type="Google" id="ProtNLM"/>
    </source>
</evidence>
<dbReference type="Proteomes" id="UP000003423">
    <property type="component" value="Unassembled WGS sequence"/>
</dbReference>